<dbReference type="InterPro" id="IPR011990">
    <property type="entry name" value="TPR-like_helical_dom_sf"/>
</dbReference>
<name>A0A0U2U3X6_9BACL</name>
<evidence type="ECO:0000256" key="5">
    <source>
        <dbReference type="ARBA" id="ARBA00022801"/>
    </source>
</evidence>
<dbReference type="RefSeq" id="WP_235594242.1">
    <property type="nucleotide sequence ID" value="NZ_CP013652.1"/>
</dbReference>
<evidence type="ECO:0000256" key="2">
    <source>
        <dbReference type="ARBA" id="ARBA00005992"/>
    </source>
</evidence>
<evidence type="ECO:0000256" key="10">
    <source>
        <dbReference type="SAM" id="Phobius"/>
    </source>
</evidence>
<dbReference type="Gene3D" id="1.25.40.10">
    <property type="entry name" value="Tetratricopeptide repeat domain"/>
    <property type="match status" value="1"/>
</dbReference>
<evidence type="ECO:0000259" key="11">
    <source>
        <dbReference type="PROSITE" id="PS52029"/>
    </source>
</evidence>
<evidence type="ECO:0000256" key="1">
    <source>
        <dbReference type="ARBA" id="ARBA00004752"/>
    </source>
</evidence>
<dbReference type="CDD" id="cd16913">
    <property type="entry name" value="YkuD_like"/>
    <property type="match status" value="1"/>
</dbReference>
<dbReference type="InterPro" id="IPR038063">
    <property type="entry name" value="Transpep_catalytic_dom"/>
</dbReference>
<evidence type="ECO:0000256" key="3">
    <source>
        <dbReference type="ARBA" id="ARBA00022676"/>
    </source>
</evidence>
<dbReference type="GO" id="GO:0071972">
    <property type="term" value="F:peptidoglycan L,D-transpeptidase activity"/>
    <property type="evidence" value="ECO:0007669"/>
    <property type="project" value="TreeGrafter"/>
</dbReference>
<dbReference type="PATRIC" id="fig|162209.4.peg.686"/>
<dbReference type="PANTHER" id="PTHR30582:SF24">
    <property type="entry name" value="L,D-TRANSPEPTIDASE ERFK_SRFK-RELATED"/>
    <property type="match status" value="1"/>
</dbReference>
<keyword evidence="4" id="KW-0808">Transferase</keyword>
<feature type="active site" description="Proton donor/acceptor" evidence="9">
    <location>
        <position position="397"/>
    </location>
</feature>
<dbReference type="Pfam" id="PF03734">
    <property type="entry name" value="YkuD"/>
    <property type="match status" value="1"/>
</dbReference>
<accession>A0A0U2U3X6</accession>
<evidence type="ECO:0000256" key="9">
    <source>
        <dbReference type="PROSITE-ProRule" id="PRU01373"/>
    </source>
</evidence>
<dbReference type="SUPFAM" id="SSF48452">
    <property type="entry name" value="TPR-like"/>
    <property type="match status" value="1"/>
</dbReference>
<keyword evidence="6 9" id="KW-0133">Cell shape</keyword>
<protein>
    <submittedName>
        <fullName evidence="12">ErfK/YbiS/YcfS/YnhG family protein</fullName>
    </submittedName>
</protein>
<keyword evidence="10" id="KW-0812">Transmembrane</keyword>
<dbReference type="EMBL" id="CP013652">
    <property type="protein sequence ID" value="ALS21032.1"/>
    <property type="molecule type" value="Genomic_DNA"/>
</dbReference>
<keyword evidence="5" id="KW-0378">Hydrolase</keyword>
<sequence>MLLKSKDPKDQLQLFFKQDPQYLKTYVKEHPNNKMAWYLLGREYEAQGKQGKALYCYAQAGEIYEAYENQKVNLPPEALEQIRGWGSTRKRRRRMGRLRLGLALLMLAAAVLFAPGAPSLPVYVTEKEVPLPEGVTPAQLQETKVYYITGGKTQERIGAALQSMLLEERISSFAILARGIPMGQTSWISWLRKPEVLLSVEAKQDASQQQINYHDAESCGCQPADPGKAEQIVAAWMSKQEQELVLKSAIAYYTKANGRAPEQLTELTASYPGNVLPGVTADMQGLFDRQKDEIAAETAEWVKQNGSPKASEAMPGAEGLTKPMKEPLRIVVDKSAHRLALVSGNLIVRSYAVGLGGDRTPEGTFAITEKVRNPNGKSNGEFGSRGMTLSDTLYAIHGTNRPSSIGKDESLGCIRMRKEDVEELFDMTPLGTPVTIGRGLLPAEESRSGSPFRLPLQTGETNPGKVYRWLN</sequence>
<keyword evidence="13" id="KW-1185">Reference proteome</keyword>
<feature type="transmembrane region" description="Helical" evidence="10">
    <location>
        <begin position="98"/>
        <end position="117"/>
    </location>
</feature>
<proteinExistence type="inferred from homology"/>
<keyword evidence="3" id="KW-0328">Glycosyltransferase</keyword>
<dbReference type="GO" id="GO:0018104">
    <property type="term" value="P:peptidoglycan-protein cross-linking"/>
    <property type="evidence" value="ECO:0007669"/>
    <property type="project" value="TreeGrafter"/>
</dbReference>
<evidence type="ECO:0000256" key="4">
    <source>
        <dbReference type="ARBA" id="ARBA00022679"/>
    </source>
</evidence>
<comment type="similarity">
    <text evidence="2">Belongs to the YkuD family.</text>
</comment>
<dbReference type="KEGG" id="pnp:IJ22_06470"/>
<evidence type="ECO:0000313" key="13">
    <source>
        <dbReference type="Proteomes" id="UP000061660"/>
    </source>
</evidence>
<evidence type="ECO:0000256" key="6">
    <source>
        <dbReference type="ARBA" id="ARBA00022960"/>
    </source>
</evidence>
<keyword evidence="7 9" id="KW-0573">Peptidoglycan synthesis</keyword>
<reference evidence="12 13" key="2">
    <citation type="journal article" date="2016" name="Genome Announc.">
        <title>Complete Genome Sequences of Two Interactive Moderate Thermophiles, Paenibacillus napthalenovorans 32O-Y and Paenibacillus sp. 32O-W.</title>
        <authorList>
            <person name="Butler R.R.III."/>
            <person name="Wang J."/>
            <person name="Stark B.C."/>
            <person name="Pombert J.F."/>
        </authorList>
    </citation>
    <scope>NUCLEOTIDE SEQUENCE [LARGE SCALE GENOMIC DNA]</scope>
    <source>
        <strain evidence="12 13">32O-Y</strain>
    </source>
</reference>
<dbReference type="STRING" id="162209.IJ22_06470"/>
<dbReference type="InterPro" id="IPR005490">
    <property type="entry name" value="LD_TPept_cat_dom"/>
</dbReference>
<evidence type="ECO:0000313" key="12">
    <source>
        <dbReference type="EMBL" id="ALS21032.1"/>
    </source>
</evidence>
<dbReference type="GO" id="GO:0005576">
    <property type="term" value="C:extracellular region"/>
    <property type="evidence" value="ECO:0007669"/>
    <property type="project" value="TreeGrafter"/>
</dbReference>
<dbReference type="PROSITE" id="PS52029">
    <property type="entry name" value="LD_TPASE"/>
    <property type="match status" value="1"/>
</dbReference>
<comment type="pathway">
    <text evidence="1 9">Cell wall biogenesis; peptidoglycan biosynthesis.</text>
</comment>
<feature type="domain" description="L,D-TPase catalytic" evidence="11">
    <location>
        <begin position="328"/>
        <end position="437"/>
    </location>
</feature>
<dbReference type="AlphaFoldDB" id="A0A0U2U3X6"/>
<dbReference type="InterPro" id="IPR050979">
    <property type="entry name" value="LD-transpeptidase"/>
</dbReference>
<organism evidence="12 13">
    <name type="scientific">Paenibacillus naphthalenovorans</name>
    <dbReference type="NCBI Taxonomy" id="162209"/>
    <lineage>
        <taxon>Bacteria</taxon>
        <taxon>Bacillati</taxon>
        <taxon>Bacillota</taxon>
        <taxon>Bacilli</taxon>
        <taxon>Bacillales</taxon>
        <taxon>Paenibacillaceae</taxon>
        <taxon>Paenibacillus</taxon>
    </lineage>
</organism>
<dbReference type="GO" id="GO:0016757">
    <property type="term" value="F:glycosyltransferase activity"/>
    <property type="evidence" value="ECO:0007669"/>
    <property type="project" value="UniProtKB-KW"/>
</dbReference>
<reference evidence="13" key="1">
    <citation type="submission" date="2015-12" db="EMBL/GenBank/DDBJ databases">
        <title>Complete genome sequences of two moderately thermophilic Paenibacillus species.</title>
        <authorList>
            <person name="Butler R.III."/>
            <person name="Wang J."/>
            <person name="Stark B.C."/>
            <person name="Pombert J.-F."/>
        </authorList>
    </citation>
    <scope>NUCLEOTIDE SEQUENCE [LARGE SCALE GENOMIC DNA]</scope>
    <source>
        <strain evidence="13">32O-Y</strain>
    </source>
</reference>
<dbReference type="Proteomes" id="UP000061660">
    <property type="component" value="Chromosome"/>
</dbReference>
<dbReference type="UniPathway" id="UPA00219"/>
<dbReference type="PANTHER" id="PTHR30582">
    <property type="entry name" value="L,D-TRANSPEPTIDASE"/>
    <property type="match status" value="1"/>
</dbReference>
<keyword evidence="10" id="KW-1133">Transmembrane helix</keyword>
<feature type="active site" description="Nucleophile" evidence="9">
    <location>
        <position position="413"/>
    </location>
</feature>
<keyword evidence="10" id="KW-0472">Membrane</keyword>
<dbReference type="SUPFAM" id="SSF141523">
    <property type="entry name" value="L,D-transpeptidase catalytic domain-like"/>
    <property type="match status" value="1"/>
</dbReference>
<dbReference type="Gene3D" id="2.40.440.10">
    <property type="entry name" value="L,D-transpeptidase catalytic domain-like"/>
    <property type="match status" value="1"/>
</dbReference>
<keyword evidence="8 9" id="KW-0961">Cell wall biogenesis/degradation</keyword>
<evidence type="ECO:0000256" key="8">
    <source>
        <dbReference type="ARBA" id="ARBA00023316"/>
    </source>
</evidence>
<dbReference type="GO" id="GO:0071555">
    <property type="term" value="P:cell wall organization"/>
    <property type="evidence" value="ECO:0007669"/>
    <property type="project" value="UniProtKB-UniRule"/>
</dbReference>
<gene>
    <name evidence="12" type="ORF">IJ22_06470</name>
</gene>
<evidence type="ECO:0000256" key="7">
    <source>
        <dbReference type="ARBA" id="ARBA00022984"/>
    </source>
</evidence>
<dbReference type="GO" id="GO:0008360">
    <property type="term" value="P:regulation of cell shape"/>
    <property type="evidence" value="ECO:0007669"/>
    <property type="project" value="UniProtKB-UniRule"/>
</dbReference>